<keyword evidence="4" id="KW-1185">Reference proteome</keyword>
<dbReference type="RefSeq" id="WP_317995461.1">
    <property type="nucleotide sequence ID" value="NZ_AP025523.1"/>
</dbReference>
<evidence type="ECO:0000256" key="2">
    <source>
        <dbReference type="ARBA" id="ARBA00023002"/>
    </source>
</evidence>
<reference evidence="3 4" key="1">
    <citation type="journal article" date="2022" name="ISME Commun">
        <title>Vulcanimicrobium alpinus gen. nov. sp. nov., the first cultivated representative of the candidate phylum 'Eremiobacterota', is a metabolically versatile aerobic anoxygenic phototroph.</title>
        <authorList>
            <person name="Yabe S."/>
            <person name="Muto K."/>
            <person name="Abe K."/>
            <person name="Yokota A."/>
            <person name="Staudigel H."/>
            <person name="Tebo B.M."/>
        </authorList>
    </citation>
    <scope>NUCLEOTIDE SEQUENCE [LARGE SCALE GENOMIC DNA]</scope>
    <source>
        <strain evidence="3 4">WC8-2</strain>
    </source>
</reference>
<dbReference type="EMBL" id="AP025523">
    <property type="protein sequence ID" value="BDE07899.1"/>
    <property type="molecule type" value="Genomic_DNA"/>
</dbReference>
<evidence type="ECO:0000313" key="3">
    <source>
        <dbReference type="EMBL" id="BDE07899.1"/>
    </source>
</evidence>
<organism evidence="3 4">
    <name type="scientific">Vulcanimicrobium alpinum</name>
    <dbReference type="NCBI Taxonomy" id="3016050"/>
    <lineage>
        <taxon>Bacteria</taxon>
        <taxon>Bacillati</taxon>
        <taxon>Vulcanimicrobiota</taxon>
        <taxon>Vulcanimicrobiia</taxon>
        <taxon>Vulcanimicrobiales</taxon>
        <taxon>Vulcanimicrobiaceae</taxon>
        <taxon>Vulcanimicrobium</taxon>
    </lineage>
</organism>
<dbReference type="PRINTS" id="PR00081">
    <property type="entry name" value="GDHRDH"/>
</dbReference>
<dbReference type="Pfam" id="PF13561">
    <property type="entry name" value="adh_short_C2"/>
    <property type="match status" value="1"/>
</dbReference>
<dbReference type="InterPro" id="IPR002347">
    <property type="entry name" value="SDR_fam"/>
</dbReference>
<accession>A0AAN1XZP2</accession>
<dbReference type="Gene3D" id="3.40.50.720">
    <property type="entry name" value="NAD(P)-binding Rossmann-like Domain"/>
    <property type="match status" value="1"/>
</dbReference>
<name>A0AAN1XZP2_UNVUL</name>
<evidence type="ECO:0000256" key="1">
    <source>
        <dbReference type="ARBA" id="ARBA00006484"/>
    </source>
</evidence>
<dbReference type="CDD" id="cd05233">
    <property type="entry name" value="SDR_c"/>
    <property type="match status" value="1"/>
</dbReference>
<dbReference type="PANTHER" id="PTHR43669">
    <property type="entry name" value="5-KETO-D-GLUCONATE 5-REDUCTASE"/>
    <property type="match status" value="1"/>
</dbReference>
<comment type="similarity">
    <text evidence="1">Belongs to the short-chain dehydrogenases/reductases (SDR) family.</text>
</comment>
<dbReference type="SUPFAM" id="SSF51735">
    <property type="entry name" value="NAD(P)-binding Rossmann-fold domains"/>
    <property type="match status" value="1"/>
</dbReference>
<gene>
    <name evidence="3" type="ORF">WPS_31750</name>
</gene>
<dbReference type="Proteomes" id="UP001317532">
    <property type="component" value="Chromosome"/>
</dbReference>
<dbReference type="AlphaFoldDB" id="A0AAN1XZP2"/>
<dbReference type="KEGG" id="vab:WPS_31750"/>
<dbReference type="GO" id="GO:0016491">
    <property type="term" value="F:oxidoreductase activity"/>
    <property type="evidence" value="ECO:0007669"/>
    <property type="project" value="UniProtKB-KW"/>
</dbReference>
<dbReference type="InterPro" id="IPR036291">
    <property type="entry name" value="NAD(P)-bd_dom_sf"/>
</dbReference>
<dbReference type="PANTHER" id="PTHR43669:SF3">
    <property type="entry name" value="ALCOHOL DEHYDROGENASE, PUTATIVE (AFU_ORTHOLOGUE AFUA_3G03445)-RELATED"/>
    <property type="match status" value="1"/>
</dbReference>
<sequence>MLFDGDAIVLAGGTGRVGKATLAALVREGARVLVLSRSLESARTAIDAVLDGDERAAAIPFVADLNAPEQAAAAIAGCVERFGRIDAAVSLAGDARTSRLVESTLDDLRHNLAAFAETAYNFSIPALRAMLAQPYRDGARSRGRIVVVTAGSSRDPAPGRGLFGAAKAAVNILMRAIAREHKADGIVANAVVLGGVQTPETRPYYSEDDFKAAATPQEVADVLAFLASDRGTGINGELVDLNARETD</sequence>
<evidence type="ECO:0000313" key="4">
    <source>
        <dbReference type="Proteomes" id="UP001317532"/>
    </source>
</evidence>
<keyword evidence="2" id="KW-0560">Oxidoreductase</keyword>
<protein>
    <submittedName>
        <fullName evidence="3">Short-chain dehydrogenase</fullName>
    </submittedName>
</protein>
<proteinExistence type="inferred from homology"/>